<dbReference type="PANTHER" id="PTHR43639">
    <property type="entry name" value="OXIDOREDUCTASE, SHORT-CHAIN DEHYDROGENASE/REDUCTASE FAMILY (AFU_ORTHOLOGUE AFUA_5G02870)"/>
    <property type="match status" value="1"/>
</dbReference>
<dbReference type="CDD" id="cd05362">
    <property type="entry name" value="THN_reductase-like_SDR_c"/>
    <property type="match status" value="1"/>
</dbReference>
<dbReference type="AlphaFoldDB" id="A0A177A388"/>
<protein>
    <recommendedName>
        <fullName evidence="5">Versicolorin reductase</fullName>
    </recommendedName>
</protein>
<dbReference type="Pfam" id="PF13561">
    <property type="entry name" value="adh_short_C2"/>
    <property type="match status" value="1"/>
</dbReference>
<comment type="similarity">
    <text evidence="1">Belongs to the short-chain dehydrogenases/reductases (SDR) family.</text>
</comment>
<dbReference type="PANTHER" id="PTHR43639:SF1">
    <property type="entry name" value="SHORT-CHAIN DEHYDROGENASE_REDUCTASE FAMILY PROTEIN"/>
    <property type="match status" value="1"/>
</dbReference>
<dbReference type="PROSITE" id="PS00061">
    <property type="entry name" value="ADH_SHORT"/>
    <property type="match status" value="1"/>
</dbReference>
<dbReference type="Proteomes" id="UP000077154">
    <property type="component" value="Unassembled WGS sequence"/>
</dbReference>
<dbReference type="InterPro" id="IPR020904">
    <property type="entry name" value="Sc_DH/Rdtase_CS"/>
</dbReference>
<dbReference type="GeneID" id="36290951"/>
<dbReference type="SUPFAM" id="SSF51735">
    <property type="entry name" value="NAD(P)-binding Rossmann-fold domains"/>
    <property type="match status" value="1"/>
</dbReference>
<evidence type="ECO:0000256" key="2">
    <source>
        <dbReference type="ARBA" id="ARBA00022857"/>
    </source>
</evidence>
<dbReference type="Gene3D" id="3.40.50.720">
    <property type="entry name" value="NAD(P)-binding Rossmann-like Domain"/>
    <property type="match status" value="1"/>
</dbReference>
<dbReference type="PRINTS" id="PR00081">
    <property type="entry name" value="GDHRDH"/>
</dbReference>
<sequence length="291" mass="30554">MAPPAAVDEIASSLAMGGDVDSQGATTFFTSLPFAGKVALITGASRGIGRGMALELAQRGCSIIANYASSATEAKSLVSEIHKLGTGAKAIALRADVSKPDEIFQLFEDGIAHFGHLDFVISNSGTEVWKDELKVTEQDFDRIFDLNCRGQFFVAQQGMKYLPRGGRIILMSSIAASISHVPNHALYAGSKAAVEGFTRCFSIDCGPKGITCNAIAPGGVKTDMFQGNAWHYTPGGTPDTPMSEIDAGIAKASPLNRVGYPADIGRAVSLLVSPESEWINGQVIRLSGGAI</sequence>
<reference evidence="4" key="1">
    <citation type="submission" date="2016-03" db="EMBL/GenBank/DDBJ databases">
        <title>Updated assembly of Pseudogymnoascus destructans, the fungus causing white-nose syndrome of bats.</title>
        <authorList>
            <person name="Palmer J.M."/>
            <person name="Drees K.P."/>
            <person name="Foster J.T."/>
            <person name="Lindner D.L."/>
        </authorList>
    </citation>
    <scope>NUCLEOTIDE SEQUENCE [LARGE SCALE GENOMIC DNA]</scope>
    <source>
        <strain evidence="4">20631-21</strain>
    </source>
</reference>
<dbReference type="RefSeq" id="XP_024321030.1">
    <property type="nucleotide sequence ID" value="XM_024471471.1"/>
</dbReference>
<evidence type="ECO:0000256" key="1">
    <source>
        <dbReference type="ARBA" id="ARBA00006484"/>
    </source>
</evidence>
<dbReference type="PRINTS" id="PR00080">
    <property type="entry name" value="SDRFAMILY"/>
</dbReference>
<gene>
    <name evidence="4" type="ORF">VC83_07907</name>
</gene>
<dbReference type="OrthoDB" id="47007at2759"/>
<organism evidence="4">
    <name type="scientific">Pseudogymnoascus destructans</name>
    <dbReference type="NCBI Taxonomy" id="655981"/>
    <lineage>
        <taxon>Eukaryota</taxon>
        <taxon>Fungi</taxon>
        <taxon>Dikarya</taxon>
        <taxon>Ascomycota</taxon>
        <taxon>Pezizomycotina</taxon>
        <taxon>Leotiomycetes</taxon>
        <taxon>Thelebolales</taxon>
        <taxon>Thelebolaceae</taxon>
        <taxon>Pseudogymnoascus</taxon>
    </lineage>
</organism>
<dbReference type="InterPro" id="IPR036291">
    <property type="entry name" value="NAD(P)-bd_dom_sf"/>
</dbReference>
<dbReference type="GO" id="GO:0009688">
    <property type="term" value="P:abscisic acid biosynthetic process"/>
    <property type="evidence" value="ECO:0007669"/>
    <property type="project" value="UniProtKB-ARBA"/>
</dbReference>
<keyword evidence="3" id="KW-0560">Oxidoreductase</keyword>
<name>A0A177A388_9PEZI</name>
<dbReference type="FunFam" id="3.40.50.720:FF:000084">
    <property type="entry name" value="Short-chain dehydrogenase reductase"/>
    <property type="match status" value="1"/>
</dbReference>
<accession>A0A177A388</accession>
<proteinExistence type="inferred from homology"/>
<keyword evidence="2" id="KW-0521">NADP</keyword>
<dbReference type="GO" id="GO:0016491">
    <property type="term" value="F:oxidoreductase activity"/>
    <property type="evidence" value="ECO:0007669"/>
    <property type="project" value="UniProtKB-KW"/>
</dbReference>
<evidence type="ECO:0000313" key="4">
    <source>
        <dbReference type="EMBL" id="OAF55731.1"/>
    </source>
</evidence>
<evidence type="ECO:0000256" key="3">
    <source>
        <dbReference type="ARBA" id="ARBA00023002"/>
    </source>
</evidence>
<dbReference type="VEuPathDB" id="FungiDB:GMDG_07866"/>
<evidence type="ECO:0008006" key="5">
    <source>
        <dbReference type="Google" id="ProtNLM"/>
    </source>
</evidence>
<dbReference type="InterPro" id="IPR002347">
    <property type="entry name" value="SDR_fam"/>
</dbReference>
<dbReference type="EMBL" id="KV441407">
    <property type="protein sequence ID" value="OAF55731.1"/>
    <property type="molecule type" value="Genomic_DNA"/>
</dbReference>
<dbReference type="eggNOG" id="KOG0725">
    <property type="taxonomic scope" value="Eukaryota"/>
</dbReference>